<organism evidence="3 4">
    <name type="scientific">Astyanax mexicanus</name>
    <name type="common">Blind cave fish</name>
    <name type="synonym">Astyanax fasciatus mexicanus</name>
    <dbReference type="NCBI Taxonomy" id="7994"/>
    <lineage>
        <taxon>Eukaryota</taxon>
        <taxon>Metazoa</taxon>
        <taxon>Chordata</taxon>
        <taxon>Craniata</taxon>
        <taxon>Vertebrata</taxon>
        <taxon>Euteleostomi</taxon>
        <taxon>Actinopterygii</taxon>
        <taxon>Neopterygii</taxon>
        <taxon>Teleostei</taxon>
        <taxon>Ostariophysi</taxon>
        <taxon>Characiformes</taxon>
        <taxon>Characoidei</taxon>
        <taxon>Acestrorhamphidae</taxon>
        <taxon>Acestrorhamphinae</taxon>
        <taxon>Astyanax</taxon>
    </lineage>
</organism>
<feature type="domain" description="Ig-like" evidence="2">
    <location>
        <begin position="34"/>
        <end position="123"/>
    </location>
</feature>
<evidence type="ECO:0000313" key="4">
    <source>
        <dbReference type="Proteomes" id="UP000018467"/>
    </source>
</evidence>
<evidence type="ECO:0000259" key="2">
    <source>
        <dbReference type="PROSITE" id="PS50835"/>
    </source>
</evidence>
<evidence type="ECO:0000313" key="3">
    <source>
        <dbReference type="Ensembl" id="ENSAMXP00000038305.1"/>
    </source>
</evidence>
<reference evidence="4" key="1">
    <citation type="submission" date="2013-03" db="EMBL/GenBank/DDBJ databases">
        <authorList>
            <person name="Jeffery W."/>
            <person name="Warren W."/>
            <person name="Wilson R.K."/>
        </authorList>
    </citation>
    <scope>NUCLEOTIDE SEQUENCE</scope>
    <source>
        <strain evidence="4">female</strain>
    </source>
</reference>
<dbReference type="SMART" id="SM00408">
    <property type="entry name" value="IGc2"/>
    <property type="match status" value="1"/>
</dbReference>
<dbReference type="Bgee" id="ENSAMXG00000030260">
    <property type="expression patterns" value="Expressed in testis and 9 other cell types or tissues"/>
</dbReference>
<dbReference type="AlphaFoldDB" id="A0A3B1J8V6"/>
<reference evidence="3" key="3">
    <citation type="submission" date="2025-08" db="UniProtKB">
        <authorList>
            <consortium name="Ensembl"/>
        </authorList>
    </citation>
    <scope>IDENTIFICATION</scope>
</reference>
<dbReference type="Proteomes" id="UP000018467">
    <property type="component" value="Unassembled WGS sequence"/>
</dbReference>
<keyword evidence="4" id="KW-1185">Reference proteome</keyword>
<proteinExistence type="predicted"/>
<reference evidence="4" key="2">
    <citation type="journal article" date="2014" name="Nat. Commun.">
        <title>The cavefish genome reveals candidate genes for eye loss.</title>
        <authorList>
            <person name="McGaugh S.E."/>
            <person name="Gross J.B."/>
            <person name="Aken B."/>
            <person name="Blin M."/>
            <person name="Borowsky R."/>
            <person name="Chalopin D."/>
            <person name="Hinaux H."/>
            <person name="Jeffery W.R."/>
            <person name="Keene A."/>
            <person name="Ma L."/>
            <person name="Minx P."/>
            <person name="Murphy D."/>
            <person name="O'Quin K.E."/>
            <person name="Retaux S."/>
            <person name="Rohner N."/>
            <person name="Searle S.M."/>
            <person name="Stahl B.A."/>
            <person name="Tabin C."/>
            <person name="Volff J.N."/>
            <person name="Yoshizawa M."/>
            <person name="Warren W.C."/>
        </authorList>
    </citation>
    <scope>NUCLEOTIDE SEQUENCE [LARGE SCALE GENOMIC DNA]</scope>
    <source>
        <strain evidence="4">female</strain>
    </source>
</reference>
<dbReference type="InterPro" id="IPR003599">
    <property type="entry name" value="Ig_sub"/>
</dbReference>
<dbReference type="InterPro" id="IPR036179">
    <property type="entry name" value="Ig-like_dom_sf"/>
</dbReference>
<name>A0A3B1J8V6_ASTMX</name>
<reference evidence="3" key="4">
    <citation type="submission" date="2025-09" db="UniProtKB">
        <authorList>
            <consortium name="Ensembl"/>
        </authorList>
    </citation>
    <scope>IDENTIFICATION</scope>
</reference>
<dbReference type="Ensembl" id="ENSAMXT00000035769.1">
    <property type="protein sequence ID" value="ENSAMXP00000038305.1"/>
    <property type="gene ID" value="ENSAMXG00000030260.1"/>
</dbReference>
<dbReference type="Gene3D" id="2.60.40.10">
    <property type="entry name" value="Immunoglobulins"/>
    <property type="match status" value="1"/>
</dbReference>
<protein>
    <recommendedName>
        <fullName evidence="2">Ig-like domain-containing protein</fullName>
    </recommendedName>
</protein>
<dbReference type="PANTHER" id="PTHR10075">
    <property type="entry name" value="BASIGIN RELATED"/>
    <property type="match status" value="1"/>
</dbReference>
<dbReference type="InterPro" id="IPR007110">
    <property type="entry name" value="Ig-like_dom"/>
</dbReference>
<evidence type="ECO:0000256" key="1">
    <source>
        <dbReference type="ARBA" id="ARBA00023319"/>
    </source>
</evidence>
<dbReference type="InParanoid" id="A0A3B1J8V6"/>
<dbReference type="GeneTree" id="ENSGT00940000154614"/>
<dbReference type="Pfam" id="PF13927">
    <property type="entry name" value="Ig_3"/>
    <property type="match status" value="1"/>
</dbReference>
<dbReference type="SMART" id="SM00409">
    <property type="entry name" value="IG"/>
    <property type="match status" value="1"/>
</dbReference>
<dbReference type="SUPFAM" id="SSF48726">
    <property type="entry name" value="Immunoglobulin"/>
    <property type="match status" value="1"/>
</dbReference>
<dbReference type="PANTHER" id="PTHR10075:SF14">
    <property type="entry name" value="CELL ADHESION MOLECULE DSCAM2-RELATED"/>
    <property type="match status" value="1"/>
</dbReference>
<dbReference type="InterPro" id="IPR003598">
    <property type="entry name" value="Ig_sub2"/>
</dbReference>
<dbReference type="PROSITE" id="PS50835">
    <property type="entry name" value="IG_LIKE"/>
    <property type="match status" value="1"/>
</dbReference>
<sequence length="162" mass="18075">MGEEVNSTVLIGRLVELHCQSDAIPPPTLSWLRPSISPSEHGSGEVMVVRGGNVTLQCEVDGVPRPAVTWLKDGRPLGAVARAQVLSEGRLLYIKDAQVAHTGRYTCIAVNIAGQADNKYDVTVHGKNMYVMLYIYFISVFSRYRKLDLEMKMCFLYKKMLL</sequence>
<dbReference type="InterPro" id="IPR013783">
    <property type="entry name" value="Ig-like_fold"/>
</dbReference>
<dbReference type="FunFam" id="2.60.40.10:FF:000285">
    <property type="entry name" value="Hemicentin 1"/>
    <property type="match status" value="1"/>
</dbReference>
<accession>A0A3B1J8V6</accession>
<keyword evidence="1" id="KW-0393">Immunoglobulin domain</keyword>